<keyword evidence="2" id="KW-1133">Transmembrane helix</keyword>
<feature type="transmembrane region" description="Helical" evidence="2">
    <location>
        <begin position="35"/>
        <end position="57"/>
    </location>
</feature>
<evidence type="ECO:0000256" key="2">
    <source>
        <dbReference type="SAM" id="Phobius"/>
    </source>
</evidence>
<feature type="domain" description="Nucleotide-diphospho-sugar transferase" evidence="3">
    <location>
        <begin position="347"/>
        <end position="561"/>
    </location>
</feature>
<dbReference type="AlphaFoldDB" id="A0ABD3RFN0"/>
<proteinExistence type="predicted"/>
<organism evidence="4 5">
    <name type="scientific">Cyclostephanos tholiformis</name>
    <dbReference type="NCBI Taxonomy" id="382380"/>
    <lineage>
        <taxon>Eukaryota</taxon>
        <taxon>Sar</taxon>
        <taxon>Stramenopiles</taxon>
        <taxon>Ochrophyta</taxon>
        <taxon>Bacillariophyta</taxon>
        <taxon>Coscinodiscophyceae</taxon>
        <taxon>Thalassiosirophycidae</taxon>
        <taxon>Stephanodiscales</taxon>
        <taxon>Stephanodiscaceae</taxon>
        <taxon>Cyclostephanos</taxon>
    </lineage>
</organism>
<reference evidence="4 5" key="1">
    <citation type="submission" date="2024-10" db="EMBL/GenBank/DDBJ databases">
        <title>Updated reference genomes for cyclostephanoid diatoms.</title>
        <authorList>
            <person name="Roberts W.R."/>
            <person name="Alverson A.J."/>
        </authorList>
    </citation>
    <scope>NUCLEOTIDE SEQUENCE [LARGE SCALE GENOMIC DNA]</scope>
    <source>
        <strain evidence="4 5">AJA228-03</strain>
    </source>
</reference>
<dbReference type="PANTHER" id="PTHR47032">
    <property type="entry name" value="UDP-D-XYLOSE:L-FUCOSE ALPHA-1,3-D-XYLOSYLTRANSFERASE-RELATED"/>
    <property type="match status" value="1"/>
</dbReference>
<evidence type="ECO:0000313" key="5">
    <source>
        <dbReference type="Proteomes" id="UP001530377"/>
    </source>
</evidence>
<dbReference type="PANTHER" id="PTHR47032:SF1">
    <property type="entry name" value="UDP-D-XYLOSE:L-FUCOSE ALPHA-1,3-D-XYLOSYLTRANSFERASE-RELATED"/>
    <property type="match status" value="1"/>
</dbReference>
<feature type="region of interest" description="Disordered" evidence="1">
    <location>
        <begin position="1"/>
        <end position="20"/>
    </location>
</feature>
<dbReference type="InterPro" id="IPR005069">
    <property type="entry name" value="Nucl-diP-sugar_transferase"/>
</dbReference>
<name>A0ABD3RFN0_9STRA</name>
<keyword evidence="2" id="KW-0812">Transmembrane</keyword>
<comment type="caution">
    <text evidence="4">The sequence shown here is derived from an EMBL/GenBank/DDBJ whole genome shotgun (WGS) entry which is preliminary data.</text>
</comment>
<dbReference type="InterPro" id="IPR052636">
    <property type="entry name" value="UDP-D-xylose:L-fucose_XylT"/>
</dbReference>
<keyword evidence="5" id="KW-1185">Reference proteome</keyword>
<feature type="compositionally biased region" description="Pro residues" evidence="1">
    <location>
        <begin position="1"/>
        <end position="12"/>
    </location>
</feature>
<dbReference type="EMBL" id="JALLPB020000235">
    <property type="protein sequence ID" value="KAL3811789.1"/>
    <property type="molecule type" value="Genomic_DNA"/>
</dbReference>
<keyword evidence="2" id="KW-0472">Membrane</keyword>
<dbReference type="Proteomes" id="UP001530377">
    <property type="component" value="Unassembled WGS sequence"/>
</dbReference>
<accession>A0ABD3RFN0</accession>
<evidence type="ECO:0000256" key="1">
    <source>
        <dbReference type="SAM" id="MobiDB-lite"/>
    </source>
</evidence>
<gene>
    <name evidence="4" type="ORF">ACHAXA_005180</name>
</gene>
<sequence>MVLVTPPTPAPTPAAVQKVSSTDSRSRRLPLFRTITWILIVLTSSFLSFYVGVWTGIHAAAGDGGQARNDGAVSNAPNLAELQRQAEELSKLIIATQLPDLCKTFSSATSADGHNTPPIKNENGGSPLLSNSLRNIAQGLARVSKGELMRTYDLGVPINAGTENLDALILYTTTEALPSDANVARAARHEDPTKPLPLLSASAATENCDTMNVILMDNLDHARQCFALVGDQYRSYHIQRWMRRRDVPMRALLSEGRLDPKMPLILTSRGWNNDGKQEYTAPTEFESKRHQKRLLTYLSEVEVIKSRLKKTLAKMKGNTVVVMTCNLGQSELLMNFACSSRARGFDLHNVIVFPTDMETKELAEGLGLTTFYEEKLMASIPKEESEFYGDEIFADVMFAKVLCVQLVNELGYDLLFQDVDLVWFKSPLDFFQDKSLPTFDMYFQDDGNRQLRFAPYSANSGFYFVRSNGKTKHLFRHFLYAGDLINAWYSHQAVLIALLGEHSSLMGLAVKIYSKETEEFPGGLHFHRKKEVMKAIMSGNSKAYIFHMSWTNNKDDKVKFFQQLGEWYVNEQCIGKEAHEIASTKKGEGITNGILLSKCCSAEPIFKCHYRDKPSKIPCPDSPYTIKKPGESADISFW</sequence>
<evidence type="ECO:0000259" key="3">
    <source>
        <dbReference type="Pfam" id="PF03407"/>
    </source>
</evidence>
<evidence type="ECO:0000313" key="4">
    <source>
        <dbReference type="EMBL" id="KAL3811789.1"/>
    </source>
</evidence>
<dbReference type="Pfam" id="PF03407">
    <property type="entry name" value="Nucleotid_trans"/>
    <property type="match status" value="1"/>
</dbReference>
<protein>
    <recommendedName>
        <fullName evidence="3">Nucleotide-diphospho-sugar transferase domain-containing protein</fullName>
    </recommendedName>
</protein>